<keyword evidence="2" id="KW-1185">Reference proteome</keyword>
<protein>
    <submittedName>
        <fullName evidence="1">Uncharacterized protein</fullName>
    </submittedName>
</protein>
<organism evidence="1 2">
    <name type="scientific">Dissostichus mawsoni</name>
    <name type="common">Antarctic cod</name>
    <dbReference type="NCBI Taxonomy" id="36200"/>
    <lineage>
        <taxon>Eukaryota</taxon>
        <taxon>Metazoa</taxon>
        <taxon>Chordata</taxon>
        <taxon>Craniata</taxon>
        <taxon>Vertebrata</taxon>
        <taxon>Euteleostomi</taxon>
        <taxon>Actinopterygii</taxon>
        <taxon>Neopterygii</taxon>
        <taxon>Teleostei</taxon>
        <taxon>Neoteleostei</taxon>
        <taxon>Acanthomorphata</taxon>
        <taxon>Eupercaria</taxon>
        <taxon>Perciformes</taxon>
        <taxon>Notothenioidei</taxon>
        <taxon>Nototheniidae</taxon>
        <taxon>Dissostichus</taxon>
    </lineage>
</organism>
<proteinExistence type="predicted"/>
<reference evidence="1 2" key="1">
    <citation type="submission" date="2020-03" db="EMBL/GenBank/DDBJ databases">
        <title>Dissostichus mawsoni Genome sequencing and assembly.</title>
        <authorList>
            <person name="Park H."/>
        </authorList>
    </citation>
    <scope>NUCLEOTIDE SEQUENCE [LARGE SCALE GENOMIC DNA]</scope>
    <source>
        <strain evidence="1">DM0001</strain>
        <tissue evidence="1">Muscle</tissue>
    </source>
</reference>
<gene>
    <name evidence="1" type="ORF">F7725_014087</name>
</gene>
<comment type="caution">
    <text evidence="1">The sequence shown here is derived from an EMBL/GenBank/DDBJ whole genome shotgun (WGS) entry which is preliminary data.</text>
</comment>
<name>A0A7J5YXF7_DISMA</name>
<dbReference type="EMBL" id="JAAKFY010000008">
    <property type="protein sequence ID" value="KAF3853399.1"/>
    <property type="molecule type" value="Genomic_DNA"/>
</dbReference>
<dbReference type="AlphaFoldDB" id="A0A7J5YXF7"/>
<dbReference type="Proteomes" id="UP000518266">
    <property type="component" value="Unassembled WGS sequence"/>
</dbReference>
<accession>A0A7J5YXF7</accession>
<evidence type="ECO:0000313" key="2">
    <source>
        <dbReference type="Proteomes" id="UP000518266"/>
    </source>
</evidence>
<sequence length="193" mass="21771">MWAALCLGRTLEKTFGWIQEPQEMDSSFVIPHEQQRGLLWRLGRKNNTGSNVSVLWTCTLLWEQSLISGCLSSRAALGMEALSLSELQQQVGAQLLPPHLPRTADIYLGMKQLDLHYHLEVILNYVFFISIRHFYTSLKNLSTHVSSTSGPTTDLITSRNFSNFIPRSSFLPLLLTLRPFGLSSCVCSQLVDE</sequence>
<evidence type="ECO:0000313" key="1">
    <source>
        <dbReference type="EMBL" id="KAF3853399.1"/>
    </source>
</evidence>